<gene>
    <name evidence="1" type="ORF">SAMN05421789_10423</name>
</gene>
<dbReference type="Proteomes" id="UP000185839">
    <property type="component" value="Unassembled WGS sequence"/>
</dbReference>
<keyword evidence="2" id="KW-1185">Reference proteome</keyword>
<dbReference type="STRING" id="713588.SAMN05421789_10423"/>
<dbReference type="AlphaFoldDB" id="A0A1N7KVV2"/>
<protein>
    <submittedName>
        <fullName evidence="1">Uncharacterized protein</fullName>
    </submittedName>
</protein>
<evidence type="ECO:0000313" key="2">
    <source>
        <dbReference type="Proteomes" id="UP000185839"/>
    </source>
</evidence>
<organism evidence="1 2">
    <name type="scientific">Kaistella chaponensis</name>
    <dbReference type="NCBI Taxonomy" id="713588"/>
    <lineage>
        <taxon>Bacteria</taxon>
        <taxon>Pseudomonadati</taxon>
        <taxon>Bacteroidota</taxon>
        <taxon>Flavobacteriia</taxon>
        <taxon>Flavobacteriales</taxon>
        <taxon>Weeksellaceae</taxon>
        <taxon>Chryseobacterium group</taxon>
        <taxon>Kaistella</taxon>
    </lineage>
</organism>
<sequence length="59" mass="6986">MQLKWLHFFVIASGPPRKIRKLIDEIGTVNKNILKDLFDFLHRKIGTFNFQNSLNLVLF</sequence>
<name>A0A1N7KVV2_9FLAO</name>
<evidence type="ECO:0000313" key="1">
    <source>
        <dbReference type="EMBL" id="SIS65671.1"/>
    </source>
</evidence>
<accession>A0A1N7KVV2</accession>
<proteinExistence type="predicted"/>
<reference evidence="2" key="1">
    <citation type="submission" date="2017-01" db="EMBL/GenBank/DDBJ databases">
        <authorList>
            <person name="Varghese N."/>
            <person name="Submissions S."/>
        </authorList>
    </citation>
    <scope>NUCLEOTIDE SEQUENCE [LARGE SCALE GENOMIC DNA]</scope>
    <source>
        <strain evidence="2">DSM 23145</strain>
    </source>
</reference>
<dbReference type="EMBL" id="FTOI01000004">
    <property type="protein sequence ID" value="SIS65671.1"/>
    <property type="molecule type" value="Genomic_DNA"/>
</dbReference>